<evidence type="ECO:0000313" key="2">
    <source>
        <dbReference type="Proteomes" id="UP000002039"/>
    </source>
</evidence>
<reference evidence="2" key="1">
    <citation type="journal article" date="2015" name="PLoS Genet.">
        <title>The dynamic genome and transcriptome of the human fungal pathogen Blastomyces and close relative Emmonsia.</title>
        <authorList>
            <person name="Munoz J.F."/>
            <person name="Gauthier G.M."/>
            <person name="Desjardins C.A."/>
            <person name="Gallo J.E."/>
            <person name="Holder J."/>
            <person name="Sullivan T.D."/>
            <person name="Marty A.J."/>
            <person name="Carmen J.C."/>
            <person name="Chen Z."/>
            <person name="Ding L."/>
            <person name="Gujja S."/>
            <person name="Magrini V."/>
            <person name="Misas E."/>
            <person name="Mitreva M."/>
            <person name="Priest M."/>
            <person name="Saif S."/>
            <person name="Whiston E.A."/>
            <person name="Young S."/>
            <person name="Zeng Q."/>
            <person name="Goldman W.E."/>
            <person name="Mardis E.R."/>
            <person name="Taylor J.W."/>
            <person name="McEwen J.G."/>
            <person name="Clay O.K."/>
            <person name="Klein B.S."/>
            <person name="Cuomo C.A."/>
        </authorList>
    </citation>
    <scope>NUCLEOTIDE SEQUENCE [LARGE SCALE GENOMIC DNA]</scope>
    <source>
        <strain evidence="2">ER-3 / ATCC MYA-2586</strain>
    </source>
</reference>
<proteinExistence type="predicted"/>
<protein>
    <submittedName>
        <fullName evidence="1">Uncharacterized protein</fullName>
    </submittedName>
</protein>
<name>A0ABP2EYJ8_AJEDR</name>
<accession>A0ABP2EYJ8</accession>
<gene>
    <name evidence="1" type="ORF">BDCG_04435</name>
</gene>
<sequence length="109" mass="12149">MPQHNLKNICRIGYHRRRVKGASSDAITIRDVLKAECQGPPCQICMRGILRAESLPPSRTNLERQPYHTGHTCSYRPPHCILSCACVDALNSTLIIILNGNGPCPLFRL</sequence>
<dbReference type="GeneID" id="69026590"/>
<evidence type="ECO:0000313" key="1">
    <source>
        <dbReference type="EMBL" id="EEQ89315.2"/>
    </source>
</evidence>
<dbReference type="Proteomes" id="UP000002039">
    <property type="component" value="Unassembled WGS sequence"/>
</dbReference>
<dbReference type="EMBL" id="EQ999976">
    <property type="protein sequence ID" value="EEQ89315.2"/>
    <property type="molecule type" value="Genomic_DNA"/>
</dbReference>
<keyword evidence="2" id="KW-1185">Reference proteome</keyword>
<dbReference type="RefSeq" id="XP_045276268.1">
    <property type="nucleotide sequence ID" value="XM_045420096.1"/>
</dbReference>
<organism evidence="1 2">
    <name type="scientific">Ajellomyces dermatitidis (strain ER-3 / ATCC MYA-2586)</name>
    <name type="common">Blastomyces dermatitidis</name>
    <dbReference type="NCBI Taxonomy" id="559297"/>
    <lineage>
        <taxon>Eukaryota</taxon>
        <taxon>Fungi</taxon>
        <taxon>Dikarya</taxon>
        <taxon>Ascomycota</taxon>
        <taxon>Pezizomycotina</taxon>
        <taxon>Eurotiomycetes</taxon>
        <taxon>Eurotiomycetidae</taxon>
        <taxon>Onygenales</taxon>
        <taxon>Ajellomycetaceae</taxon>
        <taxon>Blastomyces</taxon>
    </lineage>
</organism>